<evidence type="ECO:0000259" key="2">
    <source>
        <dbReference type="Pfam" id="PF00582"/>
    </source>
</evidence>
<name>A0A5B8VGQ0_9BACT</name>
<dbReference type="EMBL" id="CP042435">
    <property type="protein sequence ID" value="QEC69746.1"/>
    <property type="molecule type" value="Genomic_DNA"/>
</dbReference>
<protein>
    <submittedName>
        <fullName evidence="3">Universal stress protein</fullName>
    </submittedName>
</protein>
<reference evidence="3 4" key="1">
    <citation type="journal article" date="2016" name="Int. J. Syst. Evol. Microbiol.">
        <title>Panacibacter ginsenosidivorans gen. nov., sp. nov., with ginsenoside converting activity isolated from soil of a ginseng field.</title>
        <authorList>
            <person name="Siddiqi M.Z."/>
            <person name="Muhammad Shafi S."/>
            <person name="Choi K.D."/>
            <person name="Im W.T."/>
        </authorList>
    </citation>
    <scope>NUCLEOTIDE SEQUENCE [LARGE SCALE GENOMIC DNA]</scope>
    <source>
        <strain evidence="3 4">Gsoil1550</strain>
    </source>
</reference>
<organism evidence="3 4">
    <name type="scientific">Panacibacter ginsenosidivorans</name>
    <dbReference type="NCBI Taxonomy" id="1813871"/>
    <lineage>
        <taxon>Bacteria</taxon>
        <taxon>Pseudomonadati</taxon>
        <taxon>Bacteroidota</taxon>
        <taxon>Chitinophagia</taxon>
        <taxon>Chitinophagales</taxon>
        <taxon>Chitinophagaceae</taxon>
        <taxon>Panacibacter</taxon>
    </lineage>
</organism>
<evidence type="ECO:0000313" key="3">
    <source>
        <dbReference type="EMBL" id="QEC69746.1"/>
    </source>
</evidence>
<evidence type="ECO:0000313" key="4">
    <source>
        <dbReference type="Proteomes" id="UP000321533"/>
    </source>
</evidence>
<dbReference type="KEGG" id="pgin:FRZ67_21490"/>
<dbReference type="RefSeq" id="WP_147192622.1">
    <property type="nucleotide sequence ID" value="NZ_CP042435.1"/>
</dbReference>
<sequence>MQMLHLKRILVPIDFSDNSMNALETATSIAKRHDASVKLVYVNDNDNKFYPHLHSNGAHDAMRTLGTLARCVKDDGNIECSFSFFSGSITSCILQDIADESIDLIVMGKNGNAGKRELYAGSCAYDVSKKALCPVLLVPAGKSWSQFKNILFPVRPSVSMLEKYTTVKEIINKNDATLHIMNLRNPDYINELHIISKLVDLLKRKFEEDNIKTKISYYFRDDKFAEKILKTVQEATTKHDLLIISAEHNIPANTFYLSPYAQQIIHQANIPVLVIKPETIPQSKEIELELLEKQISAN</sequence>
<dbReference type="Gene3D" id="3.40.50.12370">
    <property type="match status" value="1"/>
</dbReference>
<proteinExistence type="inferred from homology"/>
<dbReference type="PANTHER" id="PTHR46268">
    <property type="entry name" value="STRESS RESPONSE PROTEIN NHAX"/>
    <property type="match status" value="1"/>
</dbReference>
<accession>A0A5B8VGQ0</accession>
<dbReference type="PANTHER" id="PTHR46268:SF6">
    <property type="entry name" value="UNIVERSAL STRESS PROTEIN UP12"/>
    <property type="match status" value="1"/>
</dbReference>
<gene>
    <name evidence="3" type="ORF">FRZ67_21490</name>
</gene>
<dbReference type="InterPro" id="IPR006015">
    <property type="entry name" value="Universal_stress_UspA"/>
</dbReference>
<dbReference type="SUPFAM" id="SSF52402">
    <property type="entry name" value="Adenine nucleotide alpha hydrolases-like"/>
    <property type="match status" value="2"/>
</dbReference>
<dbReference type="Pfam" id="PF00582">
    <property type="entry name" value="Usp"/>
    <property type="match status" value="1"/>
</dbReference>
<dbReference type="Proteomes" id="UP000321533">
    <property type="component" value="Chromosome"/>
</dbReference>
<dbReference type="PRINTS" id="PR01438">
    <property type="entry name" value="UNVRSLSTRESS"/>
</dbReference>
<feature type="domain" description="UspA" evidence="2">
    <location>
        <begin position="7"/>
        <end position="139"/>
    </location>
</feature>
<dbReference type="OrthoDB" id="9788959at2"/>
<evidence type="ECO:0000256" key="1">
    <source>
        <dbReference type="ARBA" id="ARBA00008791"/>
    </source>
</evidence>
<dbReference type="InterPro" id="IPR006016">
    <property type="entry name" value="UspA"/>
</dbReference>
<comment type="similarity">
    <text evidence="1">Belongs to the universal stress protein A family.</text>
</comment>
<dbReference type="CDD" id="cd00293">
    <property type="entry name" value="USP-like"/>
    <property type="match status" value="2"/>
</dbReference>
<dbReference type="AlphaFoldDB" id="A0A5B8VGQ0"/>
<keyword evidence="4" id="KW-1185">Reference proteome</keyword>